<feature type="transmembrane region" description="Helical" evidence="11">
    <location>
        <begin position="56"/>
        <end position="73"/>
    </location>
</feature>
<comment type="catalytic activity">
    <reaction evidence="11">
        <text>[GlcNAc-(1-&gt;4)-Mur2Ac(oyl-L-Ala-gamma-D-Glu-L-Lys-D-Ala-D-Ala)](n)-di-trans,octa-cis-undecaprenyl diphosphate + beta-D-GlcNAc-(1-&gt;4)-Mur2Ac(oyl-L-Ala-gamma-D-Glu-L-Lys-D-Ala-D-Ala)-di-trans,octa-cis-undecaprenyl diphosphate = [GlcNAc-(1-&gt;4)-Mur2Ac(oyl-L-Ala-gamma-D-Glu-L-Lys-D-Ala-D-Ala)](n+1)-di-trans,octa-cis-undecaprenyl diphosphate + di-trans,octa-cis-undecaprenyl diphosphate + H(+)</text>
        <dbReference type="Rhea" id="RHEA:23708"/>
        <dbReference type="Rhea" id="RHEA-COMP:9602"/>
        <dbReference type="Rhea" id="RHEA-COMP:9603"/>
        <dbReference type="ChEBI" id="CHEBI:15378"/>
        <dbReference type="ChEBI" id="CHEBI:58405"/>
        <dbReference type="ChEBI" id="CHEBI:60033"/>
        <dbReference type="ChEBI" id="CHEBI:78435"/>
        <dbReference type="EC" id="2.4.99.28"/>
    </reaction>
</comment>
<comment type="caution">
    <text evidence="12">The sequence shown here is derived from an EMBL/GenBank/DDBJ whole genome shotgun (WGS) entry which is preliminary data.</text>
</comment>
<evidence type="ECO:0000313" key="12">
    <source>
        <dbReference type="EMBL" id="PAX53065.1"/>
    </source>
</evidence>
<sequence length="438" mass="48708">MLLKKASRPQSRWNYWIKPWQQVDWLLFLLVIGISAFGGLMIYSTELAQGIIDKSLLHWALTGIGGVITLFLARIRYENLLQIHWVLYGITNFSLIAVEIVGSTAKGAQRWVSIFGFRFQPSEFAKIFMIITLAALLHKTTASTLPVVFRALAFTAVPWVLVFLQPDLATSLVFGAIVLGMLYWANANPGWLVLMVSPIIAAILFSIQWPFTIAFSKDLVFGPLGLIWAVAMAVVGWQTLPWRRYGLSAIGSWMLNMLGGEIGIFLWNHVLQQYQKNRLTSFLNPEADLLGSGYHQYQSRIAIGAGEWFGWGLNKGPMTQLNFVPEQHTDFIFSAVGEEFGFIGCLILLSVFAVVCLRLLHIAQTAKDNFGSLLAIGVLSMIVFQTIVNVGMNVGMAPVAGIPLPWMSYGGTAMLTNFISLGIVESVANYRTKKKYWG</sequence>
<keyword evidence="6 11" id="KW-0133">Cell shape</keyword>
<reference evidence="12 13" key="1">
    <citation type="submission" date="2017-08" db="EMBL/GenBank/DDBJ databases">
        <title>Draft genome sequence of filamentous cyanobacterium Calothrix elsteri CCALA 953.</title>
        <authorList>
            <person name="Gagunashvili A.N."/>
            <person name="Elster J."/>
            <person name="Andresson O.S."/>
        </authorList>
    </citation>
    <scope>NUCLEOTIDE SEQUENCE [LARGE SCALE GENOMIC DNA]</scope>
    <source>
        <strain evidence="12 13">CCALA 953</strain>
    </source>
</reference>
<evidence type="ECO:0000256" key="11">
    <source>
        <dbReference type="HAMAP-Rule" id="MF_02079"/>
    </source>
</evidence>
<dbReference type="RefSeq" id="WP_095722639.1">
    <property type="nucleotide sequence ID" value="NZ_NTFS01000174.1"/>
</dbReference>
<dbReference type="GO" id="GO:0032153">
    <property type="term" value="C:cell division site"/>
    <property type="evidence" value="ECO:0007669"/>
    <property type="project" value="TreeGrafter"/>
</dbReference>
<keyword evidence="4 11" id="KW-0808">Transferase</keyword>
<proteinExistence type="inferred from homology"/>
<keyword evidence="8 11" id="KW-1133">Transmembrane helix</keyword>
<feature type="transmembrane region" description="Helical" evidence="11">
    <location>
        <begin position="219"/>
        <end position="240"/>
    </location>
</feature>
<dbReference type="Pfam" id="PF01098">
    <property type="entry name" value="FTSW_RODA_SPOVE"/>
    <property type="match status" value="2"/>
</dbReference>
<dbReference type="GO" id="GO:0008360">
    <property type="term" value="P:regulation of cell shape"/>
    <property type="evidence" value="ECO:0007669"/>
    <property type="project" value="UniProtKB-KW"/>
</dbReference>
<dbReference type="GO" id="GO:0071555">
    <property type="term" value="P:cell wall organization"/>
    <property type="evidence" value="ECO:0007669"/>
    <property type="project" value="UniProtKB-KW"/>
</dbReference>
<dbReference type="InterPro" id="IPR018365">
    <property type="entry name" value="Cell_cycle_FtsW-rel_CS"/>
</dbReference>
<dbReference type="HAMAP" id="MF_02079">
    <property type="entry name" value="PGT_RodA"/>
    <property type="match status" value="1"/>
</dbReference>
<feature type="transmembrane region" description="Helical" evidence="11">
    <location>
        <begin position="168"/>
        <end position="185"/>
    </location>
</feature>
<dbReference type="GO" id="GO:0009252">
    <property type="term" value="P:peptidoglycan biosynthetic process"/>
    <property type="evidence" value="ECO:0007669"/>
    <property type="project" value="UniProtKB-UniRule"/>
</dbReference>
<feature type="transmembrane region" description="Helical" evidence="11">
    <location>
        <begin position="85"/>
        <end position="105"/>
    </location>
</feature>
<comment type="similarity">
    <text evidence="11">Belongs to the SEDS family. MrdB/RodA subfamily.</text>
</comment>
<dbReference type="UniPathway" id="UPA00219"/>
<keyword evidence="7 11" id="KW-0573">Peptidoglycan synthesis</keyword>
<dbReference type="NCBIfam" id="TIGR02210">
    <property type="entry name" value="rodA_shape"/>
    <property type="match status" value="1"/>
</dbReference>
<protein>
    <recommendedName>
        <fullName evidence="11">Peptidoglycan glycosyltransferase RodA</fullName>
        <shortName evidence="11">PGT</shortName>
        <ecNumber evidence="11">2.4.99.28</ecNumber>
    </recommendedName>
    <alternativeName>
        <fullName evidence="11">Cell elongation protein RodA</fullName>
    </alternativeName>
    <alternativeName>
        <fullName evidence="11">Cell wall polymerase</fullName>
    </alternativeName>
    <alternativeName>
        <fullName evidence="11">Peptidoglycan polymerase</fullName>
        <shortName evidence="11">PG polymerase</shortName>
    </alternativeName>
</protein>
<dbReference type="PANTHER" id="PTHR30474:SF1">
    <property type="entry name" value="PEPTIDOGLYCAN GLYCOSYLTRANSFERASE MRDB"/>
    <property type="match status" value="1"/>
</dbReference>
<dbReference type="GO" id="GO:0005886">
    <property type="term" value="C:plasma membrane"/>
    <property type="evidence" value="ECO:0007669"/>
    <property type="project" value="UniProtKB-SubCell"/>
</dbReference>
<name>A0A2A2THF5_9CYAN</name>
<dbReference type="GO" id="GO:0015648">
    <property type="term" value="F:lipid-linked peptidoglycan transporter activity"/>
    <property type="evidence" value="ECO:0007669"/>
    <property type="project" value="TreeGrafter"/>
</dbReference>
<dbReference type="InterPro" id="IPR011923">
    <property type="entry name" value="RodA/MrdB"/>
</dbReference>
<dbReference type="Proteomes" id="UP000218238">
    <property type="component" value="Unassembled WGS sequence"/>
</dbReference>
<evidence type="ECO:0000256" key="7">
    <source>
        <dbReference type="ARBA" id="ARBA00022984"/>
    </source>
</evidence>
<comment type="subcellular location">
    <subcellularLocation>
        <location evidence="11">Cell membrane</location>
        <topology evidence="11">Multi-pass membrane protein</topology>
    </subcellularLocation>
    <subcellularLocation>
        <location evidence="1">Membrane</location>
        <topology evidence="1">Multi-pass membrane protein</topology>
    </subcellularLocation>
</comment>
<dbReference type="PANTHER" id="PTHR30474">
    <property type="entry name" value="CELL CYCLE PROTEIN"/>
    <property type="match status" value="1"/>
</dbReference>
<feature type="transmembrane region" description="Helical" evidence="11">
    <location>
        <begin position="117"/>
        <end position="137"/>
    </location>
</feature>
<dbReference type="OrthoDB" id="9768187at2"/>
<evidence type="ECO:0000313" key="13">
    <source>
        <dbReference type="Proteomes" id="UP000218238"/>
    </source>
</evidence>
<feature type="transmembrane region" description="Helical" evidence="11">
    <location>
        <begin position="372"/>
        <end position="394"/>
    </location>
</feature>
<feature type="transmembrane region" description="Helical" evidence="11">
    <location>
        <begin position="340"/>
        <end position="360"/>
    </location>
</feature>
<keyword evidence="13" id="KW-1185">Reference proteome</keyword>
<keyword evidence="3 11" id="KW-0328">Glycosyltransferase</keyword>
<dbReference type="NCBIfam" id="NF037961">
    <property type="entry name" value="RodA_shape"/>
    <property type="match status" value="1"/>
</dbReference>
<dbReference type="AlphaFoldDB" id="A0A2A2THF5"/>
<evidence type="ECO:0000256" key="6">
    <source>
        <dbReference type="ARBA" id="ARBA00022960"/>
    </source>
</evidence>
<dbReference type="EMBL" id="NTFS01000174">
    <property type="protein sequence ID" value="PAX53065.1"/>
    <property type="molecule type" value="Genomic_DNA"/>
</dbReference>
<evidence type="ECO:0000256" key="3">
    <source>
        <dbReference type="ARBA" id="ARBA00022676"/>
    </source>
</evidence>
<dbReference type="EC" id="2.4.99.28" evidence="11"/>
<feature type="transmembrane region" description="Helical" evidence="11">
    <location>
        <begin position="25"/>
        <end position="44"/>
    </location>
</feature>
<feature type="transmembrane region" description="Helical" evidence="11">
    <location>
        <begin position="192"/>
        <end position="213"/>
    </location>
</feature>
<feature type="transmembrane region" description="Helical" evidence="11">
    <location>
        <begin position="247"/>
        <end position="267"/>
    </location>
</feature>
<gene>
    <name evidence="11" type="primary">rodA</name>
    <name evidence="12" type="ORF">CK510_15955</name>
</gene>
<accession>A0A2A2THF5</accession>
<evidence type="ECO:0000256" key="5">
    <source>
        <dbReference type="ARBA" id="ARBA00022692"/>
    </source>
</evidence>
<evidence type="ECO:0000256" key="9">
    <source>
        <dbReference type="ARBA" id="ARBA00023136"/>
    </source>
</evidence>
<keyword evidence="9 11" id="KW-0472">Membrane</keyword>
<keyword evidence="10 11" id="KW-0961">Cell wall biogenesis/degradation</keyword>
<evidence type="ECO:0000256" key="2">
    <source>
        <dbReference type="ARBA" id="ARBA00022475"/>
    </source>
</evidence>
<evidence type="ECO:0000256" key="10">
    <source>
        <dbReference type="ARBA" id="ARBA00023316"/>
    </source>
</evidence>
<dbReference type="GO" id="GO:0008955">
    <property type="term" value="F:peptidoglycan glycosyltransferase activity"/>
    <property type="evidence" value="ECO:0007669"/>
    <property type="project" value="UniProtKB-UniRule"/>
</dbReference>
<dbReference type="GO" id="GO:0051301">
    <property type="term" value="P:cell division"/>
    <property type="evidence" value="ECO:0007669"/>
    <property type="project" value="InterPro"/>
</dbReference>
<dbReference type="InterPro" id="IPR001182">
    <property type="entry name" value="FtsW/RodA"/>
</dbReference>
<evidence type="ECO:0000256" key="4">
    <source>
        <dbReference type="ARBA" id="ARBA00022679"/>
    </source>
</evidence>
<keyword evidence="2 11" id="KW-1003">Cell membrane</keyword>
<dbReference type="PROSITE" id="PS00428">
    <property type="entry name" value="FTSW_RODA_SPOVE"/>
    <property type="match status" value="1"/>
</dbReference>
<feature type="transmembrane region" description="Helical" evidence="11">
    <location>
        <begin position="406"/>
        <end position="428"/>
    </location>
</feature>
<evidence type="ECO:0000256" key="1">
    <source>
        <dbReference type="ARBA" id="ARBA00004141"/>
    </source>
</evidence>
<comment type="pathway">
    <text evidence="11">Cell wall biogenesis; peptidoglycan biosynthesis.</text>
</comment>
<keyword evidence="5 11" id="KW-0812">Transmembrane</keyword>
<organism evidence="12 13">
    <name type="scientific">Brunnivagina elsteri CCALA 953</name>
    <dbReference type="NCBI Taxonomy" id="987040"/>
    <lineage>
        <taxon>Bacteria</taxon>
        <taxon>Bacillati</taxon>
        <taxon>Cyanobacteriota</taxon>
        <taxon>Cyanophyceae</taxon>
        <taxon>Nostocales</taxon>
        <taxon>Calotrichaceae</taxon>
        <taxon>Brunnivagina</taxon>
    </lineage>
</organism>
<comment type="function">
    <text evidence="11">Peptidoglycan polymerase that is essential for cell wall elongation.</text>
</comment>
<evidence type="ECO:0000256" key="8">
    <source>
        <dbReference type="ARBA" id="ARBA00022989"/>
    </source>
</evidence>